<reference evidence="2 3" key="1">
    <citation type="submission" date="2016-05" db="EMBL/GenBank/DDBJ databases">
        <title>Genome Sequence of Pseudomonas citronellolis Strain SJTE-3, an Estrogens and Persistent Organic Pollutants degradation strain.</title>
        <authorList>
            <person name="Liang R."/>
        </authorList>
    </citation>
    <scope>NUCLEOTIDE SEQUENCE [LARGE SCALE GENOMIC DNA]</scope>
    <source>
        <strain evidence="2 3">SJTE-3</strain>
    </source>
</reference>
<dbReference type="AlphaFoldDB" id="A0A1A9KHT6"/>
<name>A0A1A9KHT6_9PSED</name>
<dbReference type="RefSeq" id="WP_064582648.1">
    <property type="nucleotide sequence ID" value="NZ_CP015878.1"/>
</dbReference>
<dbReference type="EMBL" id="CP015878">
    <property type="protein sequence ID" value="ANI16690.1"/>
    <property type="molecule type" value="Genomic_DNA"/>
</dbReference>
<dbReference type="EMBL" id="CP015878">
    <property type="protein sequence ID" value="ANI14448.1"/>
    <property type="molecule type" value="Genomic_DNA"/>
</dbReference>
<protein>
    <submittedName>
        <fullName evidence="2">Uncharacterized protein</fullName>
    </submittedName>
</protein>
<sequence length="110" mass="12495">MSKHRPGPWVLSETSVLRHGDTKETQICEIFCNRNNKLIAEIPDYCYHAEDAEQDKADARLIAAAPELFEALRQITREYRRIRSADMPHEETENIVCVEAALKALAKATA</sequence>
<evidence type="ECO:0000313" key="1">
    <source>
        <dbReference type="EMBL" id="ANI14448.1"/>
    </source>
</evidence>
<dbReference type="Proteomes" id="UP000077748">
    <property type="component" value="Chromosome"/>
</dbReference>
<gene>
    <name evidence="1" type="ORF">A9C11_10840</name>
    <name evidence="2" type="ORF">A9C11_23175</name>
</gene>
<accession>A0A1A9KHT6</accession>
<proteinExistence type="predicted"/>
<evidence type="ECO:0000313" key="2">
    <source>
        <dbReference type="EMBL" id="ANI16690.1"/>
    </source>
</evidence>
<organism evidence="2 3">
    <name type="scientific">Pseudomonas citronellolis</name>
    <dbReference type="NCBI Taxonomy" id="53408"/>
    <lineage>
        <taxon>Bacteria</taxon>
        <taxon>Pseudomonadati</taxon>
        <taxon>Pseudomonadota</taxon>
        <taxon>Gammaproteobacteria</taxon>
        <taxon>Pseudomonadales</taxon>
        <taxon>Pseudomonadaceae</taxon>
        <taxon>Pseudomonas</taxon>
    </lineage>
</organism>
<evidence type="ECO:0000313" key="3">
    <source>
        <dbReference type="Proteomes" id="UP000077748"/>
    </source>
</evidence>